<reference evidence="1" key="2">
    <citation type="journal article" date="2015" name="Data Brief">
        <title>Shoot transcriptome of the giant reed, Arundo donax.</title>
        <authorList>
            <person name="Barrero R.A."/>
            <person name="Guerrero F.D."/>
            <person name="Moolhuijzen P."/>
            <person name="Goolsby J.A."/>
            <person name="Tidwell J."/>
            <person name="Bellgard S.E."/>
            <person name="Bellgard M.I."/>
        </authorList>
    </citation>
    <scope>NUCLEOTIDE SEQUENCE</scope>
    <source>
        <tissue evidence="1">Shoot tissue taken approximately 20 cm above the soil surface</tissue>
    </source>
</reference>
<protein>
    <submittedName>
        <fullName evidence="1">DNA-repair protein UVH3, putative</fullName>
    </submittedName>
</protein>
<evidence type="ECO:0000313" key="1">
    <source>
        <dbReference type="EMBL" id="JAD87479.1"/>
    </source>
</evidence>
<accession>A0A0A9DFU8</accession>
<dbReference type="AlphaFoldDB" id="A0A0A9DFU8"/>
<organism evidence="1">
    <name type="scientific">Arundo donax</name>
    <name type="common">Giant reed</name>
    <name type="synonym">Donax arundinaceus</name>
    <dbReference type="NCBI Taxonomy" id="35708"/>
    <lineage>
        <taxon>Eukaryota</taxon>
        <taxon>Viridiplantae</taxon>
        <taxon>Streptophyta</taxon>
        <taxon>Embryophyta</taxon>
        <taxon>Tracheophyta</taxon>
        <taxon>Spermatophyta</taxon>
        <taxon>Magnoliopsida</taxon>
        <taxon>Liliopsida</taxon>
        <taxon>Poales</taxon>
        <taxon>Poaceae</taxon>
        <taxon>PACMAD clade</taxon>
        <taxon>Arundinoideae</taxon>
        <taxon>Arundineae</taxon>
        <taxon>Arundo</taxon>
    </lineage>
</organism>
<dbReference type="EMBL" id="GBRH01210416">
    <property type="protein sequence ID" value="JAD87479.1"/>
    <property type="molecule type" value="Transcribed_RNA"/>
</dbReference>
<name>A0A0A9DFU8_ARUDO</name>
<sequence>MTIIWLKKQKNLTVLTVFGRKVPLKEKHLICKLMRRTISHLCQKIAPMMRWNGRKVITMYLEFLLIMNIVRVKYQKGIWKKKLLYRKQ</sequence>
<proteinExistence type="predicted"/>
<reference evidence="1" key="1">
    <citation type="submission" date="2014-09" db="EMBL/GenBank/DDBJ databases">
        <authorList>
            <person name="Magalhaes I.L.F."/>
            <person name="Oliveira U."/>
            <person name="Santos F.R."/>
            <person name="Vidigal T.H.D.A."/>
            <person name="Brescovit A.D."/>
            <person name="Santos A.J."/>
        </authorList>
    </citation>
    <scope>NUCLEOTIDE SEQUENCE</scope>
    <source>
        <tissue evidence="1">Shoot tissue taken approximately 20 cm above the soil surface</tissue>
    </source>
</reference>